<proteinExistence type="predicted"/>
<keyword evidence="1" id="KW-0812">Transmembrane</keyword>
<evidence type="ECO:0000256" key="1">
    <source>
        <dbReference type="SAM" id="Phobius"/>
    </source>
</evidence>
<dbReference type="AlphaFoldDB" id="A0A8K1ZZ99"/>
<feature type="transmembrane region" description="Helical" evidence="1">
    <location>
        <begin position="9"/>
        <end position="32"/>
    </location>
</feature>
<keyword evidence="3" id="KW-1185">Reference proteome</keyword>
<organism evidence="2 3">
    <name type="scientific">Petrachloros mirabilis ULC683</name>
    <dbReference type="NCBI Taxonomy" id="2781853"/>
    <lineage>
        <taxon>Bacteria</taxon>
        <taxon>Bacillati</taxon>
        <taxon>Cyanobacteriota</taxon>
        <taxon>Cyanophyceae</taxon>
        <taxon>Synechococcales</taxon>
        <taxon>Petrachlorosaceae</taxon>
        <taxon>Petrachloros</taxon>
        <taxon>Petrachloros mirabilis</taxon>
    </lineage>
</organism>
<feature type="transmembrane region" description="Helical" evidence="1">
    <location>
        <begin position="107"/>
        <end position="125"/>
    </location>
</feature>
<keyword evidence="1" id="KW-0472">Membrane</keyword>
<evidence type="ECO:0008006" key="4">
    <source>
        <dbReference type="Google" id="ProtNLM"/>
    </source>
</evidence>
<dbReference type="Proteomes" id="UP000607397">
    <property type="component" value="Unassembled WGS sequence"/>
</dbReference>
<sequence>MHQLKSFPWWYLFTVSQVTVAAVAGLDLLLFLGVQRSPILFQMVTPWRQFPGLLLIQVGIGLGIGAISVIGLETFRRVIISGATLWALMGCLLLSLLLMGVISPPGVWQIGPDQGIVVGTLIGVFSRGRRYWR</sequence>
<feature type="transmembrane region" description="Helical" evidence="1">
    <location>
        <begin position="79"/>
        <end position="101"/>
    </location>
</feature>
<feature type="transmembrane region" description="Helical" evidence="1">
    <location>
        <begin position="52"/>
        <end position="72"/>
    </location>
</feature>
<accession>A0A8K1ZZ99</accession>
<evidence type="ECO:0000313" key="3">
    <source>
        <dbReference type="Proteomes" id="UP000607397"/>
    </source>
</evidence>
<gene>
    <name evidence="2" type="ORF">GS597_08655</name>
</gene>
<dbReference type="RefSeq" id="WP_161825046.1">
    <property type="nucleotide sequence ID" value="NZ_WVIC01000014.1"/>
</dbReference>
<evidence type="ECO:0000313" key="2">
    <source>
        <dbReference type="EMBL" id="NCJ06572.1"/>
    </source>
</evidence>
<keyword evidence="1" id="KW-1133">Transmembrane helix</keyword>
<dbReference type="EMBL" id="WVIC01000014">
    <property type="protein sequence ID" value="NCJ06572.1"/>
    <property type="molecule type" value="Genomic_DNA"/>
</dbReference>
<comment type="caution">
    <text evidence="2">The sequence shown here is derived from an EMBL/GenBank/DDBJ whole genome shotgun (WGS) entry which is preliminary data.</text>
</comment>
<name>A0A8K1ZZ99_9CYAN</name>
<protein>
    <recommendedName>
        <fullName evidence="4">Peptide chain release factor 1</fullName>
    </recommendedName>
</protein>
<reference evidence="2" key="1">
    <citation type="submission" date="2019-12" db="EMBL/GenBank/DDBJ databases">
        <title>High-Quality draft genome sequences of three cyanobacteria isolated from the limestone walls of the Old Cathedral of Coimbra.</title>
        <authorList>
            <person name="Tiago I."/>
            <person name="Soares F."/>
            <person name="Portugal A."/>
        </authorList>
    </citation>
    <scope>NUCLEOTIDE SEQUENCE [LARGE SCALE GENOMIC DNA]</scope>
    <source>
        <strain evidence="2">C</strain>
    </source>
</reference>